<dbReference type="Pfam" id="PF03748">
    <property type="entry name" value="FliL"/>
    <property type="match status" value="1"/>
</dbReference>
<keyword evidence="10" id="KW-0997">Cell inner membrane</keyword>
<keyword evidence="12" id="KW-0282">Flagellum</keyword>
<protein>
    <recommendedName>
        <fullName evidence="10">Flagellar protein FliL</fullName>
    </recommendedName>
</protein>
<evidence type="ECO:0000256" key="8">
    <source>
        <dbReference type="ARBA" id="ARBA00022989"/>
    </source>
</evidence>
<dbReference type="InterPro" id="IPR005503">
    <property type="entry name" value="FliL"/>
</dbReference>
<keyword evidence="12" id="KW-0966">Cell projection</keyword>
<keyword evidence="9 10" id="KW-0472">Membrane</keyword>
<reference evidence="12" key="1">
    <citation type="submission" date="2020-04" db="EMBL/GenBank/DDBJ databases">
        <title>Nitratireductor sp. nov. isolated from mangrove soil.</title>
        <authorList>
            <person name="Ye Y."/>
        </authorList>
    </citation>
    <scope>NUCLEOTIDE SEQUENCE</scope>
    <source>
        <strain evidence="12">SY7</strain>
    </source>
</reference>
<proteinExistence type="inferred from homology"/>
<comment type="similarity">
    <text evidence="3 10">Belongs to the FliL family.</text>
</comment>
<evidence type="ECO:0000256" key="7">
    <source>
        <dbReference type="ARBA" id="ARBA00022779"/>
    </source>
</evidence>
<keyword evidence="13" id="KW-1185">Reference proteome</keyword>
<dbReference type="Proteomes" id="UP000321389">
    <property type="component" value="Chromosome"/>
</dbReference>
<dbReference type="OrthoDB" id="7908910at2"/>
<evidence type="ECO:0000256" key="1">
    <source>
        <dbReference type="ARBA" id="ARBA00002254"/>
    </source>
</evidence>
<evidence type="ECO:0000256" key="10">
    <source>
        <dbReference type="RuleBase" id="RU364125"/>
    </source>
</evidence>
<evidence type="ECO:0000313" key="12">
    <source>
        <dbReference type="EMBL" id="QDZ02706.1"/>
    </source>
</evidence>
<evidence type="ECO:0000256" key="11">
    <source>
        <dbReference type="SAM" id="MobiDB-lite"/>
    </source>
</evidence>
<accession>A0A5B8L414</accession>
<name>A0A5B8L414_9HYPH</name>
<keyword evidence="12" id="KW-0969">Cilium</keyword>
<feature type="transmembrane region" description="Helical" evidence="10">
    <location>
        <begin position="20"/>
        <end position="43"/>
    </location>
</feature>
<evidence type="ECO:0000256" key="5">
    <source>
        <dbReference type="ARBA" id="ARBA00022500"/>
    </source>
</evidence>
<feature type="region of interest" description="Disordered" evidence="11">
    <location>
        <begin position="61"/>
        <end position="86"/>
    </location>
</feature>
<keyword evidence="8 10" id="KW-1133">Transmembrane helix</keyword>
<dbReference type="GO" id="GO:0006935">
    <property type="term" value="P:chemotaxis"/>
    <property type="evidence" value="ECO:0007669"/>
    <property type="project" value="UniProtKB-KW"/>
</dbReference>
<evidence type="ECO:0000256" key="6">
    <source>
        <dbReference type="ARBA" id="ARBA00022692"/>
    </source>
</evidence>
<dbReference type="EMBL" id="CP042301">
    <property type="protein sequence ID" value="QDZ02706.1"/>
    <property type="molecule type" value="Genomic_DNA"/>
</dbReference>
<comment type="function">
    <text evidence="1 10">Controls the rotational direction of flagella during chemotaxis.</text>
</comment>
<comment type="subcellular location">
    <subcellularLocation>
        <location evidence="10">Cell inner membrane</location>
    </subcellularLocation>
    <subcellularLocation>
        <location evidence="2">Cell membrane</location>
        <topology evidence="2">Single-pass membrane protein</topology>
    </subcellularLocation>
</comment>
<dbReference type="RefSeq" id="WP_146301341.1">
    <property type="nucleotide sequence ID" value="NZ_CP042301.2"/>
</dbReference>
<dbReference type="KEGG" id="niy:FQ775_21320"/>
<evidence type="ECO:0000256" key="4">
    <source>
        <dbReference type="ARBA" id="ARBA00022475"/>
    </source>
</evidence>
<evidence type="ECO:0000256" key="3">
    <source>
        <dbReference type="ARBA" id="ARBA00008281"/>
    </source>
</evidence>
<sequence length="178" mass="19052">MSLANADNTDEGKKGPSLIIQLAVFAVLTFLAIGGGWFAGAYLKSGTTAQPETAKVIVESGTPEAPAETDSHEGETGSAEDDKPAPRLVALDPVTTNLSAPADIWVRMELSMVFAAPPDAGLVRQIHQDILAYMRTVTLQQVQGASGFQHLKTDLEERAHIRSNGLARELVIRTLLFE</sequence>
<feature type="compositionally biased region" description="Basic and acidic residues" evidence="11">
    <location>
        <begin position="69"/>
        <end position="85"/>
    </location>
</feature>
<dbReference type="AlphaFoldDB" id="A0A5B8L414"/>
<dbReference type="GO" id="GO:0009425">
    <property type="term" value="C:bacterial-type flagellum basal body"/>
    <property type="evidence" value="ECO:0007669"/>
    <property type="project" value="InterPro"/>
</dbReference>
<keyword evidence="6 10" id="KW-0812">Transmembrane</keyword>
<dbReference type="GO" id="GO:0071973">
    <property type="term" value="P:bacterial-type flagellum-dependent cell motility"/>
    <property type="evidence" value="ECO:0007669"/>
    <property type="project" value="InterPro"/>
</dbReference>
<dbReference type="GO" id="GO:0005886">
    <property type="term" value="C:plasma membrane"/>
    <property type="evidence" value="ECO:0007669"/>
    <property type="project" value="UniProtKB-SubCell"/>
</dbReference>
<keyword evidence="4" id="KW-1003">Cell membrane</keyword>
<keyword evidence="7 10" id="KW-0283">Flagellar rotation</keyword>
<evidence type="ECO:0000256" key="2">
    <source>
        <dbReference type="ARBA" id="ARBA00004162"/>
    </source>
</evidence>
<organism evidence="12 13">
    <name type="scientific">Nitratireductor mangrovi</name>
    <dbReference type="NCBI Taxonomy" id="2599600"/>
    <lineage>
        <taxon>Bacteria</taxon>
        <taxon>Pseudomonadati</taxon>
        <taxon>Pseudomonadota</taxon>
        <taxon>Alphaproteobacteria</taxon>
        <taxon>Hyphomicrobiales</taxon>
        <taxon>Phyllobacteriaceae</taxon>
        <taxon>Nitratireductor</taxon>
    </lineage>
</organism>
<keyword evidence="5 10" id="KW-0145">Chemotaxis</keyword>
<evidence type="ECO:0000256" key="9">
    <source>
        <dbReference type="ARBA" id="ARBA00023136"/>
    </source>
</evidence>
<gene>
    <name evidence="12" type="ORF">FQ775_21320</name>
</gene>
<evidence type="ECO:0000313" key="13">
    <source>
        <dbReference type="Proteomes" id="UP000321389"/>
    </source>
</evidence>